<dbReference type="OrthoDB" id="5383000at2"/>
<keyword evidence="2" id="KW-1185">Reference proteome</keyword>
<proteinExistence type="predicted"/>
<accession>A0A3A8NLY4</accession>
<gene>
    <name evidence="1" type="ORF">D7X12_16465</name>
</gene>
<comment type="caution">
    <text evidence="1">The sequence shown here is derived from an EMBL/GenBank/DDBJ whole genome shotgun (WGS) entry which is preliminary data.</text>
</comment>
<dbReference type="RefSeq" id="WP_120626212.1">
    <property type="nucleotide sequence ID" value="NZ_RAWG01000092.1"/>
</dbReference>
<reference evidence="2" key="1">
    <citation type="submission" date="2018-09" db="EMBL/GenBank/DDBJ databases">
        <authorList>
            <person name="Livingstone P.G."/>
            <person name="Whitworth D.E."/>
        </authorList>
    </citation>
    <scope>NUCLEOTIDE SEQUENCE [LARGE SCALE GENOMIC DNA]</scope>
    <source>
        <strain evidence="2">CA040B</strain>
    </source>
</reference>
<sequence length="123" mass="12613">MSPARVEGTLLCHVGRHRLAFAASDVASIAAPDAACVSARGAFRESPSVQRVLVTATGEAVGVDGLEIDAEVLSVLPPSPLVAHASGGSLRGFVLTRGVLWPLVHLDGFERYLRGLGGDGEGA</sequence>
<evidence type="ECO:0000313" key="1">
    <source>
        <dbReference type="EMBL" id="RKH42185.1"/>
    </source>
</evidence>
<dbReference type="EMBL" id="RAWG01000092">
    <property type="protein sequence ID" value="RKH42185.1"/>
    <property type="molecule type" value="Genomic_DNA"/>
</dbReference>
<protein>
    <submittedName>
        <fullName evidence="1">Protein CrdC</fullName>
    </submittedName>
</protein>
<organism evidence="1 2">
    <name type="scientific">Corallococcus sicarius</name>
    <dbReference type="NCBI Taxonomy" id="2316726"/>
    <lineage>
        <taxon>Bacteria</taxon>
        <taxon>Pseudomonadati</taxon>
        <taxon>Myxococcota</taxon>
        <taxon>Myxococcia</taxon>
        <taxon>Myxococcales</taxon>
        <taxon>Cystobacterineae</taxon>
        <taxon>Myxococcaceae</taxon>
        <taxon>Corallococcus</taxon>
    </lineage>
</organism>
<dbReference type="Proteomes" id="UP000273405">
    <property type="component" value="Unassembled WGS sequence"/>
</dbReference>
<evidence type="ECO:0000313" key="2">
    <source>
        <dbReference type="Proteomes" id="UP000273405"/>
    </source>
</evidence>
<dbReference type="AlphaFoldDB" id="A0A3A8NLY4"/>
<name>A0A3A8NLY4_9BACT</name>